<dbReference type="Proteomes" id="UP000299102">
    <property type="component" value="Unassembled WGS sequence"/>
</dbReference>
<dbReference type="AlphaFoldDB" id="A0A4C1VER4"/>
<comment type="caution">
    <text evidence="2">The sequence shown here is derived from an EMBL/GenBank/DDBJ whole genome shotgun (WGS) entry which is preliminary data.</text>
</comment>
<dbReference type="EMBL" id="BGZK01000318">
    <property type="protein sequence ID" value="GBP36444.1"/>
    <property type="molecule type" value="Genomic_DNA"/>
</dbReference>
<reference evidence="2 3" key="1">
    <citation type="journal article" date="2019" name="Commun. Biol.">
        <title>The bagworm genome reveals a unique fibroin gene that provides high tensile strength.</title>
        <authorList>
            <person name="Kono N."/>
            <person name="Nakamura H."/>
            <person name="Ohtoshi R."/>
            <person name="Tomita M."/>
            <person name="Numata K."/>
            <person name="Arakawa K."/>
        </authorList>
    </citation>
    <scope>NUCLEOTIDE SEQUENCE [LARGE SCALE GENOMIC DNA]</scope>
</reference>
<proteinExistence type="predicted"/>
<evidence type="ECO:0000313" key="3">
    <source>
        <dbReference type="Proteomes" id="UP000299102"/>
    </source>
</evidence>
<accession>A0A4C1VER4</accession>
<gene>
    <name evidence="2" type="ORF">EVAR_88024_1</name>
</gene>
<name>A0A4C1VER4_EUMVA</name>
<evidence type="ECO:0000256" key="1">
    <source>
        <dbReference type="SAM" id="MobiDB-lite"/>
    </source>
</evidence>
<organism evidence="2 3">
    <name type="scientific">Eumeta variegata</name>
    <name type="common">Bagworm moth</name>
    <name type="synonym">Eumeta japonica</name>
    <dbReference type="NCBI Taxonomy" id="151549"/>
    <lineage>
        <taxon>Eukaryota</taxon>
        <taxon>Metazoa</taxon>
        <taxon>Ecdysozoa</taxon>
        <taxon>Arthropoda</taxon>
        <taxon>Hexapoda</taxon>
        <taxon>Insecta</taxon>
        <taxon>Pterygota</taxon>
        <taxon>Neoptera</taxon>
        <taxon>Endopterygota</taxon>
        <taxon>Lepidoptera</taxon>
        <taxon>Glossata</taxon>
        <taxon>Ditrysia</taxon>
        <taxon>Tineoidea</taxon>
        <taxon>Psychidae</taxon>
        <taxon>Oiketicinae</taxon>
        <taxon>Eumeta</taxon>
    </lineage>
</organism>
<protein>
    <submittedName>
        <fullName evidence="2">Uncharacterized protein</fullName>
    </submittedName>
</protein>
<evidence type="ECO:0000313" key="2">
    <source>
        <dbReference type="EMBL" id="GBP36444.1"/>
    </source>
</evidence>
<keyword evidence="3" id="KW-1185">Reference proteome</keyword>
<sequence length="111" mass="11961">MYADCKDKRTPTSAPTAAGSRRSISKVVRKMPGNKVRLIVALPCTGQTQDPGFSQERGGCYPAAFALGRQESLASRPAHPPGRPAPAWGWCNMRAVTLRGAQRPNTVPSER</sequence>
<feature type="compositionally biased region" description="Basic and acidic residues" evidence="1">
    <location>
        <begin position="1"/>
        <end position="10"/>
    </location>
</feature>
<feature type="region of interest" description="Disordered" evidence="1">
    <location>
        <begin position="1"/>
        <end position="24"/>
    </location>
</feature>